<organism evidence="2 3">
    <name type="scientific">Salipiger aestuarii</name>
    <dbReference type="NCBI Taxonomy" id="568098"/>
    <lineage>
        <taxon>Bacteria</taxon>
        <taxon>Pseudomonadati</taxon>
        <taxon>Pseudomonadota</taxon>
        <taxon>Alphaproteobacteria</taxon>
        <taxon>Rhodobacterales</taxon>
        <taxon>Roseobacteraceae</taxon>
        <taxon>Salipiger</taxon>
    </lineage>
</organism>
<sequence>MLASELAEILTERCAAAEKREKVVAIHPAGIEFANELVGQPINEIAEIGTGHASYGTEIRKGIRLARFVALRG</sequence>
<dbReference type="EMBL" id="QLMG01000053">
    <property type="protein sequence ID" value="RAK10975.1"/>
    <property type="molecule type" value="Genomic_DNA"/>
</dbReference>
<accession>A0A327XUC6</accession>
<evidence type="ECO:0000259" key="1">
    <source>
        <dbReference type="Pfam" id="PF24718"/>
    </source>
</evidence>
<dbReference type="AlphaFoldDB" id="A0A327XUC6"/>
<dbReference type="InterPro" id="IPR056975">
    <property type="entry name" value="HTH_73"/>
</dbReference>
<gene>
    <name evidence="2" type="ORF">ATI53_105311</name>
</gene>
<dbReference type="OrthoDB" id="6267254at2"/>
<keyword evidence="3" id="KW-1185">Reference proteome</keyword>
<dbReference type="RefSeq" id="WP_111551147.1">
    <property type="nucleotide sequence ID" value="NZ_LIQE01000055.1"/>
</dbReference>
<feature type="domain" description="HTH-like" evidence="1">
    <location>
        <begin position="4"/>
        <end position="71"/>
    </location>
</feature>
<comment type="caution">
    <text evidence="2">The sequence shown here is derived from an EMBL/GenBank/DDBJ whole genome shotgun (WGS) entry which is preliminary data.</text>
</comment>
<proteinExistence type="predicted"/>
<name>A0A327XUC6_9RHOB</name>
<reference evidence="2 3" key="1">
    <citation type="submission" date="2018-06" db="EMBL/GenBank/DDBJ databases">
        <title>Genomic Encyclopedia of Archaeal and Bacterial Type Strains, Phase II (KMG-II): from individual species to whole genera.</title>
        <authorList>
            <person name="Goeker M."/>
        </authorList>
    </citation>
    <scope>NUCLEOTIDE SEQUENCE [LARGE SCALE GENOMIC DNA]</scope>
    <source>
        <strain evidence="2 3">DSM 22011</strain>
    </source>
</reference>
<protein>
    <recommendedName>
        <fullName evidence="1">HTH-like domain-containing protein</fullName>
    </recommendedName>
</protein>
<evidence type="ECO:0000313" key="2">
    <source>
        <dbReference type="EMBL" id="RAK10975.1"/>
    </source>
</evidence>
<dbReference type="Pfam" id="PF24718">
    <property type="entry name" value="HTH_73"/>
    <property type="match status" value="1"/>
</dbReference>
<dbReference type="Proteomes" id="UP000249165">
    <property type="component" value="Unassembled WGS sequence"/>
</dbReference>
<evidence type="ECO:0000313" key="3">
    <source>
        <dbReference type="Proteomes" id="UP000249165"/>
    </source>
</evidence>